<evidence type="ECO:0000313" key="3">
    <source>
        <dbReference type="Proteomes" id="UP001270362"/>
    </source>
</evidence>
<organism evidence="2 3">
    <name type="scientific">Podospora appendiculata</name>
    <dbReference type="NCBI Taxonomy" id="314037"/>
    <lineage>
        <taxon>Eukaryota</taxon>
        <taxon>Fungi</taxon>
        <taxon>Dikarya</taxon>
        <taxon>Ascomycota</taxon>
        <taxon>Pezizomycotina</taxon>
        <taxon>Sordariomycetes</taxon>
        <taxon>Sordariomycetidae</taxon>
        <taxon>Sordariales</taxon>
        <taxon>Podosporaceae</taxon>
        <taxon>Podospora</taxon>
    </lineage>
</organism>
<evidence type="ECO:0000313" key="2">
    <source>
        <dbReference type="EMBL" id="KAK3684032.1"/>
    </source>
</evidence>
<accession>A0AAE0X3U2</accession>
<dbReference type="Proteomes" id="UP001270362">
    <property type="component" value="Unassembled WGS sequence"/>
</dbReference>
<gene>
    <name evidence="2" type="ORF">B0T22DRAFT_483819</name>
</gene>
<sequence length="214" mass="24542">MWIQHDGAMSRLCQTKMLALDLGRRDIPKPLDRSRKWARTDEDDGDDTQVNDENSAVINIQADNDSLNADEKLQIIDKRSGQIREIKRKRNWLARCPCGGGQRGGDQRGGDQQNAAGENTTYNCKLCHQAEEFTDLDRHKQPFLEVHLLPISRAMSYKDMIVYTNQSIVRQTERELMAQKTLFKDEYGFLRDDKYVSPRQQQASQASLVLTARG</sequence>
<evidence type="ECO:0000256" key="1">
    <source>
        <dbReference type="SAM" id="MobiDB-lite"/>
    </source>
</evidence>
<name>A0AAE0X3U2_9PEZI</name>
<reference evidence="2" key="2">
    <citation type="submission" date="2023-06" db="EMBL/GenBank/DDBJ databases">
        <authorList>
            <consortium name="Lawrence Berkeley National Laboratory"/>
            <person name="Haridas S."/>
            <person name="Hensen N."/>
            <person name="Bonometti L."/>
            <person name="Westerberg I."/>
            <person name="Brannstrom I.O."/>
            <person name="Guillou S."/>
            <person name="Cros-Aarteil S."/>
            <person name="Calhoun S."/>
            <person name="Kuo A."/>
            <person name="Mondo S."/>
            <person name="Pangilinan J."/>
            <person name="Riley R."/>
            <person name="Labutti K."/>
            <person name="Andreopoulos B."/>
            <person name="Lipzen A."/>
            <person name="Chen C."/>
            <person name="Yanf M."/>
            <person name="Daum C."/>
            <person name="Ng V."/>
            <person name="Clum A."/>
            <person name="Steindorff A."/>
            <person name="Ohm R."/>
            <person name="Martin F."/>
            <person name="Silar P."/>
            <person name="Natvig D."/>
            <person name="Lalanne C."/>
            <person name="Gautier V."/>
            <person name="Ament-Velasquez S.L."/>
            <person name="Kruys A."/>
            <person name="Hutchinson M.I."/>
            <person name="Powell A.J."/>
            <person name="Barry K."/>
            <person name="Miller A.N."/>
            <person name="Grigoriev I.V."/>
            <person name="Debuchy R."/>
            <person name="Gladieux P."/>
            <person name="Thoren M.H."/>
            <person name="Johannesson H."/>
        </authorList>
    </citation>
    <scope>NUCLEOTIDE SEQUENCE</scope>
    <source>
        <strain evidence="2">CBS 314.62</strain>
    </source>
</reference>
<feature type="region of interest" description="Disordered" evidence="1">
    <location>
        <begin position="33"/>
        <end position="52"/>
    </location>
</feature>
<dbReference type="EMBL" id="JAULSO010000004">
    <property type="protein sequence ID" value="KAK3684032.1"/>
    <property type="molecule type" value="Genomic_DNA"/>
</dbReference>
<reference evidence="2" key="1">
    <citation type="journal article" date="2023" name="Mol. Phylogenet. Evol.">
        <title>Genome-scale phylogeny and comparative genomics of the fungal order Sordariales.</title>
        <authorList>
            <person name="Hensen N."/>
            <person name="Bonometti L."/>
            <person name="Westerberg I."/>
            <person name="Brannstrom I.O."/>
            <person name="Guillou S."/>
            <person name="Cros-Aarteil S."/>
            <person name="Calhoun S."/>
            <person name="Haridas S."/>
            <person name="Kuo A."/>
            <person name="Mondo S."/>
            <person name="Pangilinan J."/>
            <person name="Riley R."/>
            <person name="LaButti K."/>
            <person name="Andreopoulos B."/>
            <person name="Lipzen A."/>
            <person name="Chen C."/>
            <person name="Yan M."/>
            <person name="Daum C."/>
            <person name="Ng V."/>
            <person name="Clum A."/>
            <person name="Steindorff A."/>
            <person name="Ohm R.A."/>
            <person name="Martin F."/>
            <person name="Silar P."/>
            <person name="Natvig D.O."/>
            <person name="Lalanne C."/>
            <person name="Gautier V."/>
            <person name="Ament-Velasquez S.L."/>
            <person name="Kruys A."/>
            <person name="Hutchinson M.I."/>
            <person name="Powell A.J."/>
            <person name="Barry K."/>
            <person name="Miller A.N."/>
            <person name="Grigoriev I.V."/>
            <person name="Debuchy R."/>
            <person name="Gladieux P."/>
            <person name="Hiltunen Thoren M."/>
            <person name="Johannesson H."/>
        </authorList>
    </citation>
    <scope>NUCLEOTIDE SEQUENCE</scope>
    <source>
        <strain evidence="2">CBS 314.62</strain>
    </source>
</reference>
<feature type="compositionally biased region" description="Acidic residues" evidence="1">
    <location>
        <begin position="41"/>
        <end position="50"/>
    </location>
</feature>
<keyword evidence="3" id="KW-1185">Reference proteome</keyword>
<dbReference type="AlphaFoldDB" id="A0AAE0X3U2"/>
<proteinExistence type="predicted"/>
<comment type="caution">
    <text evidence="2">The sequence shown here is derived from an EMBL/GenBank/DDBJ whole genome shotgun (WGS) entry which is preliminary data.</text>
</comment>
<protein>
    <submittedName>
        <fullName evidence="2">Uncharacterized protein</fullName>
    </submittedName>
</protein>